<organism evidence="4">
    <name type="scientific">Culicoides sonorensis</name>
    <name type="common">Biting midge</name>
    <dbReference type="NCBI Taxonomy" id="179676"/>
    <lineage>
        <taxon>Eukaryota</taxon>
        <taxon>Metazoa</taxon>
        <taxon>Ecdysozoa</taxon>
        <taxon>Arthropoda</taxon>
        <taxon>Hexapoda</taxon>
        <taxon>Insecta</taxon>
        <taxon>Pterygota</taxon>
        <taxon>Neoptera</taxon>
        <taxon>Endopterygota</taxon>
        <taxon>Diptera</taxon>
        <taxon>Nematocera</taxon>
        <taxon>Chironomoidea</taxon>
        <taxon>Ceratopogonidae</taxon>
        <taxon>Ceratopogoninae</taxon>
        <taxon>Culicoides</taxon>
        <taxon>Monoculicoides</taxon>
    </lineage>
</organism>
<feature type="domain" description="Sulfotransferase" evidence="3">
    <location>
        <begin position="388"/>
        <end position="645"/>
    </location>
</feature>
<dbReference type="Pfam" id="PF00685">
    <property type="entry name" value="Sulfotransfer_1"/>
    <property type="match status" value="2"/>
</dbReference>
<reference evidence="5" key="2">
    <citation type="submission" date="2018-07" db="EMBL/GenBank/DDBJ databases">
        <authorList>
            <person name="Quirk P.G."/>
            <person name="Krulwich T.A."/>
        </authorList>
    </citation>
    <scope>NUCLEOTIDE SEQUENCE</scope>
</reference>
<protein>
    <submittedName>
        <fullName evidence="4">CSON003750 protein</fullName>
    </submittedName>
</protein>
<proteinExistence type="inferred from homology"/>
<evidence type="ECO:0000313" key="5">
    <source>
        <dbReference type="EMBL" id="SSX31506.1"/>
    </source>
</evidence>
<evidence type="ECO:0000313" key="4">
    <source>
        <dbReference type="EMBL" id="SSX11959.1"/>
    </source>
</evidence>
<dbReference type="VEuPathDB" id="VectorBase:CSON003750"/>
<dbReference type="GO" id="GO:0008146">
    <property type="term" value="F:sulfotransferase activity"/>
    <property type="evidence" value="ECO:0007669"/>
    <property type="project" value="InterPro"/>
</dbReference>
<reference evidence="4" key="1">
    <citation type="submission" date="2018-04" db="EMBL/GenBank/DDBJ databases">
        <authorList>
            <person name="Go L.Y."/>
            <person name="Mitchell J.A."/>
        </authorList>
    </citation>
    <scope>NUCLEOTIDE SEQUENCE</scope>
    <source>
        <tissue evidence="4">Whole organism</tissue>
    </source>
</reference>
<dbReference type="EMBL" id="UFQT01001716">
    <property type="protein sequence ID" value="SSX31506.1"/>
    <property type="molecule type" value="Genomic_DNA"/>
</dbReference>
<dbReference type="OMA" id="GTNHYGP"/>
<dbReference type="EMBL" id="UFQS01001716">
    <property type="protein sequence ID" value="SSX11959.1"/>
    <property type="molecule type" value="Genomic_DNA"/>
</dbReference>
<dbReference type="PANTHER" id="PTHR11783">
    <property type="entry name" value="SULFOTRANSFERASE SULT"/>
    <property type="match status" value="1"/>
</dbReference>
<accession>A0A336LDC6</accession>
<dbReference type="AlphaFoldDB" id="A0A336LDC6"/>
<dbReference type="SUPFAM" id="SSF52540">
    <property type="entry name" value="P-loop containing nucleoside triphosphate hydrolases"/>
    <property type="match status" value="2"/>
</dbReference>
<keyword evidence="2" id="KW-0808">Transferase</keyword>
<evidence type="ECO:0000259" key="3">
    <source>
        <dbReference type="Pfam" id="PF00685"/>
    </source>
</evidence>
<name>A0A336LDC6_CULSO</name>
<gene>
    <name evidence="4" type="primary">CSON003750</name>
</gene>
<sequence length="649" mass="76104">MCDALVSVEQLPENANNFEFSDQSQSRLTLKTSPSSCPLSPEQCKKFCSTVLPKKHLNFIEQIQNFEIHEDDIWVISYPKCGTTWTQETVWQICNDVDLTSEKSKESLRTRFPFFEMQFRATSITPTDTGPSRIEIIQNLAHPRFIKSHLPICFLPHQLWSKAAKIIYVAREPKDAAVSYYHHYYNLHTYLGNINDFCEIYLNGMVEYGCYWDHVEQYNLIRHLPNFKFIKYEDMKHDLERTLLDLASFLQKDLPKSKLDQLIQHLQFDKMKNNVGVNYSLQPPPKNHQHSSRERSKVTGYNFLRRGEIGSFKDEMPLEFIENHKMSIEAEPITDPRSAYEIERHFTKFHLKYTPKTSLGPDFKPNYCVLPAKYSEVHEKIKNFKVRPDDVFLCGNAKSGTTWAQEMVWLINNDLDYEAAKGKNLLYERFRLLEGDALKANEASILGITESDIETLNNLKSPRHIKCHLPMAFLPEQVWDVKPKIVYVVRNPKDAAISYYHHLKNVRGFKGTLEDFLELYLSGQMQMGPYFDHLMGFWKLKHLPNILILTYEDMKRDLREVIQKVATFLNKSISNDEVEKLYDHLQIDSMRKNPACNFEERMKKSAVNKDFNFIRRGVADAYKDEMPPEWIKIFDEAIRLEMGDCPLYH</sequence>
<evidence type="ECO:0000256" key="1">
    <source>
        <dbReference type="ARBA" id="ARBA00005771"/>
    </source>
</evidence>
<feature type="domain" description="Sulfotransferase" evidence="3">
    <location>
        <begin position="71"/>
        <end position="327"/>
    </location>
</feature>
<dbReference type="Gene3D" id="3.40.50.300">
    <property type="entry name" value="P-loop containing nucleotide triphosphate hydrolases"/>
    <property type="match status" value="2"/>
</dbReference>
<dbReference type="InterPro" id="IPR027417">
    <property type="entry name" value="P-loop_NTPase"/>
</dbReference>
<evidence type="ECO:0000256" key="2">
    <source>
        <dbReference type="ARBA" id="ARBA00022679"/>
    </source>
</evidence>
<comment type="similarity">
    <text evidence="1">Belongs to the sulfotransferase 1 family.</text>
</comment>
<dbReference type="InterPro" id="IPR000863">
    <property type="entry name" value="Sulfotransferase_dom"/>
</dbReference>